<proteinExistence type="inferred from homology"/>
<dbReference type="PANTHER" id="PTHR13299">
    <property type="entry name" value="PEROXISOMAL MEMBRANE PROTEIN PEX16"/>
    <property type="match status" value="1"/>
</dbReference>
<reference evidence="4 5" key="1">
    <citation type="journal article" date="2017" name="BMC Genomics">
        <title>Chromosome level assembly and secondary metabolite potential of the parasitic fungus Cordyceps militaris.</title>
        <authorList>
            <person name="Kramer G.J."/>
            <person name="Nodwell J.R."/>
        </authorList>
    </citation>
    <scope>NUCLEOTIDE SEQUENCE [LARGE SCALE GENOMIC DNA]</scope>
    <source>
        <strain evidence="4 5">ATCC 34164</strain>
    </source>
</reference>
<feature type="domain" description="Calcineurin-like phosphoesterase" evidence="3">
    <location>
        <begin position="17"/>
        <end position="249"/>
    </location>
</feature>
<dbReference type="VEuPathDB" id="FungiDB:CCM_07304"/>
<dbReference type="AlphaFoldDB" id="A0A2H4SVW7"/>
<dbReference type="Proteomes" id="UP000323067">
    <property type="component" value="Chromosome i"/>
</dbReference>
<dbReference type="GO" id="GO:0005778">
    <property type="term" value="C:peroxisomal membrane"/>
    <property type="evidence" value="ECO:0007669"/>
    <property type="project" value="TreeGrafter"/>
</dbReference>
<dbReference type="InterPro" id="IPR004843">
    <property type="entry name" value="Calcineurin-like_PHP"/>
</dbReference>
<protein>
    <submittedName>
        <fullName evidence="4">Peroxisomal membrane pex16</fullName>
    </submittedName>
</protein>
<evidence type="ECO:0000313" key="4">
    <source>
        <dbReference type="EMBL" id="ATY67253.1"/>
    </source>
</evidence>
<dbReference type="OrthoDB" id="2021143at2759"/>
<evidence type="ECO:0000256" key="1">
    <source>
        <dbReference type="ARBA" id="ARBA00009505"/>
    </source>
</evidence>
<dbReference type="VEuPathDB" id="FungiDB:A9K55_000001"/>
<dbReference type="Pfam" id="PF08610">
    <property type="entry name" value="Pex16"/>
    <property type="match status" value="1"/>
</dbReference>
<dbReference type="EMBL" id="CP023328">
    <property type="protein sequence ID" value="ATY67253.1"/>
    <property type="molecule type" value="Genomic_DNA"/>
</dbReference>
<feature type="region of interest" description="Disordered" evidence="2">
    <location>
        <begin position="445"/>
        <end position="482"/>
    </location>
</feature>
<comment type="similarity">
    <text evidence="1">Belongs to the peroxin-16 family.</text>
</comment>
<dbReference type="Pfam" id="PF00149">
    <property type="entry name" value="Metallophos"/>
    <property type="match status" value="1"/>
</dbReference>
<sequence length="669" mass="75747">MSTSLASSQRTPNGNLYAIGDIHLAFAENRVAWSKLSTHCGDGLILCGDVGESDDHLRVAFSKATACFDAVWWCPGNHELYTMHGKGSSARGEERYQQCVDIAREYKVLTPEDDFVVWEGAGGPAVIAPIFTLYDYSFRPREVSFEGAIEWASEQDTVATDEFLLHPDPYPTRQDWCRALVKKFETKLDATRAQFPSLPLVIANHWQLRQDLVQLPLVPRFSLWCGTTLTDDWHRRFNAKVVISGHIHIRRTDWRDGCRFEEPPSTSETPVVMPAQSTLPKRPASTVTQILAMPPQWLASYEEFVTKNASQVSQIESALRSLTYIIPGRFRDAEIASESIHSGVQLLSLYHDNLLSKAVSKLPIPPIRTAHARYTRFWAEKSAFYRRVAMTLQMVIYTELLWEMSAKRRGGNKSRWRVVVLLEGIKAVCRLLLLRITRTRQIVTPPLPEREPIPDDISNPNRDESDLAPGSESEFALEDGGSIHGNTMASQDALDMMRPPHGRDWTMPRTGMSMPSLPESGDISSYLLSRVLTADDIRPATKLLTQLRGVGHAAEVLHILAPLIYAVALMRSKNKRSWTPWMIGLTVEYAARQLRDTSSGASLRTTPLERDEWNKRGWSMMWWGMRGAFYENITKGMVNGVSRRMPSFIGGILEDYEYLWENYYFSTSA</sequence>
<dbReference type="InterPro" id="IPR013919">
    <property type="entry name" value="Pex16"/>
</dbReference>
<gene>
    <name evidence="4" type="ORF">A9K55_000001</name>
</gene>
<dbReference type="InterPro" id="IPR029052">
    <property type="entry name" value="Metallo-depent_PP-like"/>
</dbReference>
<evidence type="ECO:0000256" key="2">
    <source>
        <dbReference type="SAM" id="MobiDB-lite"/>
    </source>
</evidence>
<organism evidence="4 5">
    <name type="scientific">Cordyceps militaris</name>
    <name type="common">Caterpillar fungus</name>
    <name type="synonym">Clavaria militaris</name>
    <dbReference type="NCBI Taxonomy" id="73501"/>
    <lineage>
        <taxon>Eukaryota</taxon>
        <taxon>Fungi</taxon>
        <taxon>Dikarya</taxon>
        <taxon>Ascomycota</taxon>
        <taxon>Pezizomycotina</taxon>
        <taxon>Sordariomycetes</taxon>
        <taxon>Hypocreomycetidae</taxon>
        <taxon>Hypocreales</taxon>
        <taxon>Cordycipitaceae</taxon>
        <taxon>Cordyceps</taxon>
    </lineage>
</organism>
<accession>A0A2H4SVW7</accession>
<dbReference type="PANTHER" id="PTHR13299:SF0">
    <property type="entry name" value="PEROXISOMAL MEMBRANE PROTEIN PEX16"/>
    <property type="match status" value="1"/>
</dbReference>
<dbReference type="GO" id="GO:0007031">
    <property type="term" value="P:peroxisome organization"/>
    <property type="evidence" value="ECO:0007669"/>
    <property type="project" value="TreeGrafter"/>
</dbReference>
<evidence type="ECO:0000259" key="3">
    <source>
        <dbReference type="Pfam" id="PF00149"/>
    </source>
</evidence>
<dbReference type="CDD" id="cd00838">
    <property type="entry name" value="MPP_superfamily"/>
    <property type="match status" value="1"/>
</dbReference>
<name>A0A2H4SVW7_CORMI</name>
<evidence type="ECO:0000313" key="5">
    <source>
        <dbReference type="Proteomes" id="UP000323067"/>
    </source>
</evidence>
<dbReference type="SUPFAM" id="SSF56300">
    <property type="entry name" value="Metallo-dependent phosphatases"/>
    <property type="match status" value="1"/>
</dbReference>
<dbReference type="GO" id="GO:0016787">
    <property type="term" value="F:hydrolase activity"/>
    <property type="evidence" value="ECO:0007669"/>
    <property type="project" value="InterPro"/>
</dbReference>